<dbReference type="Proteomes" id="UP000325286">
    <property type="component" value="Chromosome"/>
</dbReference>
<gene>
    <name evidence="1" type="ORF">UC8_42930</name>
</gene>
<protein>
    <submittedName>
        <fullName evidence="1">Uncharacterized protein</fullName>
    </submittedName>
</protein>
<sequence length="433" mass="44304">MLAGDVTANFAAGVLTITGDGSGNGVEMIPGDNPGEYRVIGTDVNGAMTQVTGTGVFIEDPLTAVNVNLAGGSDTFTIRGLSVANQLAINGAVTITDPSGSNTFEVINARISGALTVNGGVDEDNVLIDGSRIIGATSLLLGVGDNSAMLVSGSILDGTLTYNGGAGEDSVFIVEAEIDGVVAIATDGGNDKVVFGMSTDPTVGGNININLGAGNDRAIIHDTDAKRRVNINGGAGNNIVDIEQSMIGVSVVGTVLQVTNALGHDTLSIRDTLISDDVVVNNGAAGQTFGSETDIVDSEIRGDFNLTGDGGVDMFNVTDTEIRNDVTLIFGNGESFVTFLRADLGDDLSITGGIHRDDVTLEATILEGDASISLLQGVDRLSLLAGTQLKGISTLSGGAGPDIDTFVRELAPDMVDIALLNLTQFETHLFVNN</sequence>
<keyword evidence="2" id="KW-1185">Reference proteome</keyword>
<dbReference type="EMBL" id="CP042914">
    <property type="protein sequence ID" value="QEG42259.1"/>
    <property type="molecule type" value="Genomic_DNA"/>
</dbReference>
<dbReference type="AlphaFoldDB" id="A0A5B9QWH4"/>
<dbReference type="PRINTS" id="PR00313">
    <property type="entry name" value="CABNDNGRPT"/>
</dbReference>
<accession>A0A5B9QWH4</accession>
<reference evidence="1 2" key="1">
    <citation type="submission" date="2019-08" db="EMBL/GenBank/DDBJ databases">
        <title>Deep-cultivation of Planctomycetes and their phenomic and genomic characterization uncovers novel biology.</title>
        <authorList>
            <person name="Wiegand S."/>
            <person name="Jogler M."/>
            <person name="Boedeker C."/>
            <person name="Pinto D."/>
            <person name="Vollmers J."/>
            <person name="Rivas-Marin E."/>
            <person name="Kohn T."/>
            <person name="Peeters S.H."/>
            <person name="Heuer A."/>
            <person name="Rast P."/>
            <person name="Oberbeckmann S."/>
            <person name="Bunk B."/>
            <person name="Jeske O."/>
            <person name="Meyerdierks A."/>
            <person name="Storesund J.E."/>
            <person name="Kallscheuer N."/>
            <person name="Luecker S."/>
            <person name="Lage O.M."/>
            <person name="Pohl T."/>
            <person name="Merkel B.J."/>
            <person name="Hornburger P."/>
            <person name="Mueller R.-W."/>
            <person name="Bruemmer F."/>
            <person name="Labrenz M."/>
            <person name="Spormann A.M."/>
            <person name="Op den Camp H."/>
            <person name="Overmann J."/>
            <person name="Amann R."/>
            <person name="Jetten M.S.M."/>
            <person name="Mascher T."/>
            <person name="Medema M.H."/>
            <person name="Devos D.P."/>
            <person name="Kaster A.-K."/>
            <person name="Ovreas L."/>
            <person name="Rohde M."/>
            <person name="Galperin M.Y."/>
            <person name="Jogler C."/>
        </authorList>
    </citation>
    <scope>NUCLEOTIDE SEQUENCE [LARGE SCALE GENOMIC DNA]</scope>
    <source>
        <strain evidence="1 2">UC8</strain>
    </source>
</reference>
<proteinExistence type="predicted"/>
<evidence type="ECO:0000313" key="1">
    <source>
        <dbReference type="EMBL" id="QEG42259.1"/>
    </source>
</evidence>
<evidence type="ECO:0000313" key="2">
    <source>
        <dbReference type="Proteomes" id="UP000325286"/>
    </source>
</evidence>
<name>A0A5B9QWH4_9BACT</name>
<organism evidence="1 2">
    <name type="scientific">Roseimaritima ulvae</name>
    <dbReference type="NCBI Taxonomy" id="980254"/>
    <lineage>
        <taxon>Bacteria</taxon>
        <taxon>Pseudomonadati</taxon>
        <taxon>Planctomycetota</taxon>
        <taxon>Planctomycetia</taxon>
        <taxon>Pirellulales</taxon>
        <taxon>Pirellulaceae</taxon>
        <taxon>Roseimaritima</taxon>
    </lineage>
</organism>
<dbReference type="KEGG" id="rul:UC8_42930"/>